<proteinExistence type="inferred from homology"/>
<accession>A0AB39HJ86</accession>
<dbReference type="KEGG" id="vih:AB0763_17210"/>
<dbReference type="Gene3D" id="3.20.20.100">
    <property type="entry name" value="NADP-dependent oxidoreductase domain"/>
    <property type="match status" value="1"/>
</dbReference>
<dbReference type="InterPro" id="IPR018170">
    <property type="entry name" value="Aldo/ket_reductase_CS"/>
</dbReference>
<dbReference type="InterPro" id="IPR023210">
    <property type="entry name" value="NADP_OxRdtase_dom"/>
</dbReference>
<dbReference type="RefSeq" id="WP_306099674.1">
    <property type="nucleotide sequence ID" value="NZ_CP162602.1"/>
</dbReference>
<evidence type="ECO:0000256" key="6">
    <source>
        <dbReference type="PIRSR" id="PIRSR000097-2"/>
    </source>
</evidence>
<dbReference type="InterPro" id="IPR020471">
    <property type="entry name" value="AKR"/>
</dbReference>
<keyword evidence="3 9" id="KW-0560">Oxidoreductase</keyword>
<dbReference type="PRINTS" id="PR00069">
    <property type="entry name" value="ALDKETRDTASE"/>
</dbReference>
<evidence type="ECO:0000256" key="5">
    <source>
        <dbReference type="PIRSR" id="PIRSR000097-1"/>
    </source>
</evidence>
<keyword evidence="9" id="KW-0614">Plasmid</keyword>
<evidence type="ECO:0000259" key="8">
    <source>
        <dbReference type="Pfam" id="PF00248"/>
    </source>
</evidence>
<feature type="active site" description="Proton donor" evidence="5">
    <location>
        <position position="44"/>
    </location>
</feature>
<feature type="binding site" evidence="6">
    <location>
        <position position="102"/>
    </location>
    <ligand>
        <name>substrate</name>
    </ligand>
</feature>
<gene>
    <name evidence="9" type="primary">dkgB</name>
    <name evidence="9" type="ORF">AB0763_17210</name>
</gene>
<protein>
    <submittedName>
        <fullName evidence="9">2,5-didehydrogluconate reductase DkgB</fullName>
        <ecNumber evidence="9">1.1.1.346</ecNumber>
    </submittedName>
</protein>
<dbReference type="PROSITE" id="PS00798">
    <property type="entry name" value="ALDOKETO_REDUCTASE_1"/>
    <property type="match status" value="1"/>
</dbReference>
<dbReference type="PANTHER" id="PTHR43827">
    <property type="entry name" value="2,5-DIKETO-D-GLUCONIC ACID REDUCTASE"/>
    <property type="match status" value="1"/>
</dbReference>
<dbReference type="GO" id="GO:0051596">
    <property type="term" value="P:methylglyoxal catabolic process"/>
    <property type="evidence" value="ECO:0007669"/>
    <property type="project" value="TreeGrafter"/>
</dbReference>
<evidence type="ECO:0000256" key="3">
    <source>
        <dbReference type="ARBA" id="ARBA00023002"/>
    </source>
</evidence>
<dbReference type="PANTHER" id="PTHR43827:SF3">
    <property type="entry name" value="NADP-DEPENDENT OXIDOREDUCTASE DOMAIN-CONTAINING PROTEIN"/>
    <property type="match status" value="1"/>
</dbReference>
<dbReference type="InterPro" id="IPR036812">
    <property type="entry name" value="NAD(P)_OxRdtase_dom_sf"/>
</dbReference>
<keyword evidence="2" id="KW-0521">NADP</keyword>
<dbReference type="FunFam" id="3.20.20.100:FF:000002">
    <property type="entry name" value="2,5-diketo-D-gluconic acid reductase A"/>
    <property type="match status" value="1"/>
</dbReference>
<comment type="similarity">
    <text evidence="1">Belongs to the aldo/keto reductase family.</text>
</comment>
<evidence type="ECO:0000313" key="9">
    <source>
        <dbReference type="EMBL" id="XDK26759.1"/>
    </source>
</evidence>
<dbReference type="GO" id="GO:1990002">
    <property type="term" value="F:methylglyoxal reductase (NADPH) (acetol producing) activity"/>
    <property type="evidence" value="ECO:0007669"/>
    <property type="project" value="TreeGrafter"/>
</dbReference>
<evidence type="ECO:0000256" key="1">
    <source>
        <dbReference type="ARBA" id="ARBA00007905"/>
    </source>
</evidence>
<feature type="site" description="Lowers pKa of active site Tyr" evidence="7">
    <location>
        <position position="69"/>
    </location>
</feature>
<dbReference type="AlphaFoldDB" id="A0AB39HJ86"/>
<dbReference type="SUPFAM" id="SSF51430">
    <property type="entry name" value="NAD(P)-linked oxidoreductase"/>
    <property type="match status" value="1"/>
</dbReference>
<organism evidence="9">
    <name type="scientific">Vibrio sp. HB236076</name>
    <dbReference type="NCBI Taxonomy" id="3232307"/>
    <lineage>
        <taxon>Bacteria</taxon>
        <taxon>Pseudomonadati</taxon>
        <taxon>Pseudomonadota</taxon>
        <taxon>Gammaproteobacteria</taxon>
        <taxon>Vibrionales</taxon>
        <taxon>Vibrionaceae</taxon>
        <taxon>Vibrio</taxon>
    </lineage>
</organism>
<evidence type="ECO:0000256" key="4">
    <source>
        <dbReference type="ARBA" id="ARBA00049445"/>
    </source>
</evidence>
<dbReference type="NCBIfam" id="NF008377">
    <property type="entry name" value="PRK11172.1"/>
    <property type="match status" value="1"/>
</dbReference>
<name>A0AB39HJ86_9VIBR</name>
<geneLocation type="plasmid" evidence="9">
    <name>p-HB236076</name>
</geneLocation>
<sequence length="287" mass="32159">MGITHRAMPQIGLGTYRLEGQSAYQTVLTAIELGFRHIDTAQFYGNEREVGQAVKDSGVSRSELFITTKVWWDKLRPNDFIRSVESSLMRLGLDYVDLLLVHWPSPNNQVPMAEYLAALKQAKLKGFTLEIGVSNFTIAQLKQAQAILAPEVLYTNQVEVHPYHGNHMLIEYCHQHQIHVTGYMPLARGKVLAEPVIVDLAKKYQRTESQIVIAWCLLNGITTIPSSSKRAHLADNLAAMDLALSPADVAKINDLNRNQKMTNPDFSPAWDKDVLESLDESSQMDCA</sequence>
<dbReference type="EMBL" id="CP162602">
    <property type="protein sequence ID" value="XDK26759.1"/>
    <property type="molecule type" value="Genomic_DNA"/>
</dbReference>
<feature type="domain" description="NADP-dependent oxidoreductase" evidence="8">
    <location>
        <begin position="11"/>
        <end position="256"/>
    </location>
</feature>
<reference evidence="9" key="1">
    <citation type="submission" date="2024-07" db="EMBL/GenBank/DDBJ databases">
        <title>Genome Analysis of a Potential Novel Vibrio Species Secreting pH- and Thermo-stable Alginate Lyase and its Application in Producing Alginate Oligosaccharides.</title>
        <authorList>
            <person name="Huang H."/>
            <person name="Bao K."/>
        </authorList>
    </citation>
    <scope>NUCLEOTIDE SEQUENCE</scope>
    <source>
        <strain evidence="9">HB236076</strain>
        <plasmid evidence="9">p-HB236076</plasmid>
    </source>
</reference>
<comment type="catalytic activity">
    <reaction evidence="4">
        <text>hydroxyacetone + NADP(+) = methylglyoxal + NADPH + H(+)</text>
        <dbReference type="Rhea" id="RHEA:27986"/>
        <dbReference type="ChEBI" id="CHEBI:15378"/>
        <dbReference type="ChEBI" id="CHEBI:17158"/>
        <dbReference type="ChEBI" id="CHEBI:27957"/>
        <dbReference type="ChEBI" id="CHEBI:57783"/>
        <dbReference type="ChEBI" id="CHEBI:58349"/>
    </reaction>
</comment>
<evidence type="ECO:0000256" key="7">
    <source>
        <dbReference type="PIRSR" id="PIRSR000097-3"/>
    </source>
</evidence>
<dbReference type="EC" id="1.1.1.346" evidence="9"/>
<dbReference type="PIRSF" id="PIRSF000097">
    <property type="entry name" value="AKR"/>
    <property type="match status" value="1"/>
</dbReference>
<dbReference type="Pfam" id="PF00248">
    <property type="entry name" value="Aldo_ket_red"/>
    <property type="match status" value="1"/>
</dbReference>
<evidence type="ECO:0000256" key="2">
    <source>
        <dbReference type="ARBA" id="ARBA00022857"/>
    </source>
</evidence>